<evidence type="ECO:0000256" key="1">
    <source>
        <dbReference type="ARBA" id="ARBA00023015"/>
    </source>
</evidence>
<dbReference type="CDD" id="cd07377">
    <property type="entry name" value="WHTH_GntR"/>
    <property type="match status" value="1"/>
</dbReference>
<sequence>MSPGVPKYHRIANELRKRVHDGTYPPDEAIPAETALAQEFRVSVPTIRQAVSVLRAESLLESRHGRGTFALASSRLHRKSRHRYGRARSDNKLLTSHLRHEIVFAGRGPLPDHIADYAGLAPGAEVVIRRRNLYDKETGRAEEVGASYIPMGIAAGTFLEEPDVVPKALFLCVEDLSGKRYAHARDYWLSRPATEEESEILSVPHPNHVMHVTHVARAEDGSLLEISESSWPANRVLIIDEYDIEQVAQEPEGYSEV</sequence>
<keyword evidence="1" id="KW-0805">Transcription regulation</keyword>
<dbReference type="GO" id="GO:0003677">
    <property type="term" value="F:DNA binding"/>
    <property type="evidence" value="ECO:0007669"/>
    <property type="project" value="UniProtKB-KW"/>
</dbReference>
<dbReference type="InterPro" id="IPR000524">
    <property type="entry name" value="Tscrpt_reg_HTH_GntR"/>
</dbReference>
<comment type="caution">
    <text evidence="5">The sequence shown here is derived from an EMBL/GenBank/DDBJ whole genome shotgun (WGS) entry which is preliminary data.</text>
</comment>
<protein>
    <submittedName>
        <fullName evidence="5">GntR family transcriptional regulator</fullName>
    </submittedName>
</protein>
<dbReference type="InterPro" id="IPR050679">
    <property type="entry name" value="Bact_HTH_transcr_reg"/>
</dbReference>
<dbReference type="InterPro" id="IPR028978">
    <property type="entry name" value="Chorismate_lyase_/UTRA_dom_sf"/>
</dbReference>
<evidence type="ECO:0000313" key="5">
    <source>
        <dbReference type="EMBL" id="GLU46150.1"/>
    </source>
</evidence>
<name>A0A9W6P2P0_9ACTN</name>
<dbReference type="InterPro" id="IPR036390">
    <property type="entry name" value="WH_DNA-bd_sf"/>
</dbReference>
<evidence type="ECO:0000259" key="4">
    <source>
        <dbReference type="PROSITE" id="PS50949"/>
    </source>
</evidence>
<dbReference type="SUPFAM" id="SSF64288">
    <property type="entry name" value="Chorismate lyase-like"/>
    <property type="match status" value="1"/>
</dbReference>
<dbReference type="Pfam" id="PF00392">
    <property type="entry name" value="GntR"/>
    <property type="match status" value="1"/>
</dbReference>
<dbReference type="InterPro" id="IPR036388">
    <property type="entry name" value="WH-like_DNA-bd_sf"/>
</dbReference>
<keyword evidence="3" id="KW-0804">Transcription</keyword>
<keyword evidence="6" id="KW-1185">Reference proteome</keyword>
<dbReference type="Gene3D" id="3.40.1410.10">
    <property type="entry name" value="Chorismate lyase-like"/>
    <property type="match status" value="1"/>
</dbReference>
<dbReference type="Gene3D" id="1.10.10.10">
    <property type="entry name" value="Winged helix-like DNA-binding domain superfamily/Winged helix DNA-binding domain"/>
    <property type="match status" value="1"/>
</dbReference>
<dbReference type="Pfam" id="PF07702">
    <property type="entry name" value="UTRA"/>
    <property type="match status" value="1"/>
</dbReference>
<keyword evidence="2" id="KW-0238">DNA-binding</keyword>
<reference evidence="5" key="1">
    <citation type="submission" date="2023-02" db="EMBL/GenBank/DDBJ databases">
        <title>Nocardiopsis ansamitocini NBRC 112285.</title>
        <authorList>
            <person name="Ichikawa N."/>
            <person name="Sato H."/>
            <person name="Tonouchi N."/>
        </authorList>
    </citation>
    <scope>NUCLEOTIDE SEQUENCE</scope>
    <source>
        <strain evidence="5">NBRC 112285</strain>
    </source>
</reference>
<evidence type="ECO:0000256" key="3">
    <source>
        <dbReference type="ARBA" id="ARBA00023163"/>
    </source>
</evidence>
<feature type="domain" description="HTH gntR-type" evidence="4">
    <location>
        <begin position="5"/>
        <end position="73"/>
    </location>
</feature>
<dbReference type="GO" id="GO:0045892">
    <property type="term" value="P:negative regulation of DNA-templated transcription"/>
    <property type="evidence" value="ECO:0007669"/>
    <property type="project" value="TreeGrafter"/>
</dbReference>
<organism evidence="5 6">
    <name type="scientific">Nocardiopsis ansamitocini</name>
    <dbReference type="NCBI Taxonomy" id="1670832"/>
    <lineage>
        <taxon>Bacteria</taxon>
        <taxon>Bacillati</taxon>
        <taxon>Actinomycetota</taxon>
        <taxon>Actinomycetes</taxon>
        <taxon>Streptosporangiales</taxon>
        <taxon>Nocardiopsidaceae</taxon>
        <taxon>Nocardiopsis</taxon>
    </lineage>
</organism>
<dbReference type="PROSITE" id="PS50949">
    <property type="entry name" value="HTH_GNTR"/>
    <property type="match status" value="1"/>
</dbReference>
<dbReference type="RefSeq" id="WP_285757003.1">
    <property type="nucleotide sequence ID" value="NZ_BSQG01000001.1"/>
</dbReference>
<dbReference type="SUPFAM" id="SSF46785">
    <property type="entry name" value="Winged helix' DNA-binding domain"/>
    <property type="match status" value="1"/>
</dbReference>
<dbReference type="PANTHER" id="PTHR44846:SF17">
    <property type="entry name" value="GNTR-FAMILY TRANSCRIPTIONAL REGULATOR"/>
    <property type="match status" value="1"/>
</dbReference>
<dbReference type="Proteomes" id="UP001165092">
    <property type="component" value="Unassembled WGS sequence"/>
</dbReference>
<dbReference type="GO" id="GO:0003700">
    <property type="term" value="F:DNA-binding transcription factor activity"/>
    <property type="evidence" value="ECO:0007669"/>
    <property type="project" value="InterPro"/>
</dbReference>
<dbReference type="AlphaFoldDB" id="A0A9W6P2P0"/>
<accession>A0A9W6P2P0</accession>
<dbReference type="InterPro" id="IPR011663">
    <property type="entry name" value="UTRA"/>
</dbReference>
<proteinExistence type="predicted"/>
<evidence type="ECO:0000313" key="6">
    <source>
        <dbReference type="Proteomes" id="UP001165092"/>
    </source>
</evidence>
<dbReference type="PANTHER" id="PTHR44846">
    <property type="entry name" value="MANNOSYL-D-GLYCERATE TRANSPORT/METABOLISM SYSTEM REPRESSOR MNGR-RELATED"/>
    <property type="match status" value="1"/>
</dbReference>
<gene>
    <name evidence="5" type="ORF">Nans01_05010</name>
</gene>
<evidence type="ECO:0000256" key="2">
    <source>
        <dbReference type="ARBA" id="ARBA00023125"/>
    </source>
</evidence>
<dbReference type="EMBL" id="BSQG01000001">
    <property type="protein sequence ID" value="GLU46150.1"/>
    <property type="molecule type" value="Genomic_DNA"/>
</dbReference>
<dbReference type="SMART" id="SM00345">
    <property type="entry name" value="HTH_GNTR"/>
    <property type="match status" value="1"/>
</dbReference>